<evidence type="ECO:0000313" key="2">
    <source>
        <dbReference type="Proteomes" id="UP000185839"/>
    </source>
</evidence>
<sequence length="79" mass="9426">MDGKLCGQEEMIIFVWICNELSEYKFILSLIETLHSLKFDFYEIIFTIIIALHRECNILPKYGMGEIFAKRDRNDRCVF</sequence>
<dbReference type="EMBL" id="FTOI01000004">
    <property type="protein sequence ID" value="SIS67301.1"/>
    <property type="molecule type" value="Genomic_DNA"/>
</dbReference>
<reference evidence="2" key="1">
    <citation type="submission" date="2017-01" db="EMBL/GenBank/DDBJ databases">
        <authorList>
            <person name="Varghese N."/>
            <person name="Submissions S."/>
        </authorList>
    </citation>
    <scope>NUCLEOTIDE SEQUENCE [LARGE SCALE GENOMIC DNA]</scope>
    <source>
        <strain evidence="2">DSM 23145</strain>
    </source>
</reference>
<name>A0A1N7L0F7_9FLAO</name>
<organism evidence="1 2">
    <name type="scientific">Kaistella chaponensis</name>
    <dbReference type="NCBI Taxonomy" id="713588"/>
    <lineage>
        <taxon>Bacteria</taxon>
        <taxon>Pseudomonadati</taxon>
        <taxon>Bacteroidota</taxon>
        <taxon>Flavobacteriia</taxon>
        <taxon>Flavobacteriales</taxon>
        <taxon>Weeksellaceae</taxon>
        <taxon>Chryseobacterium group</taxon>
        <taxon>Kaistella</taxon>
    </lineage>
</organism>
<dbReference type="AlphaFoldDB" id="A0A1N7L0F7"/>
<gene>
    <name evidence="1" type="ORF">SAMN05421789_104106</name>
</gene>
<accession>A0A1N7L0F7</accession>
<dbReference type="STRING" id="713588.SAMN05421789_104106"/>
<proteinExistence type="predicted"/>
<evidence type="ECO:0000313" key="1">
    <source>
        <dbReference type="EMBL" id="SIS67301.1"/>
    </source>
</evidence>
<keyword evidence="2" id="KW-1185">Reference proteome</keyword>
<dbReference type="Proteomes" id="UP000185839">
    <property type="component" value="Unassembled WGS sequence"/>
</dbReference>
<protein>
    <submittedName>
        <fullName evidence="1">Uncharacterized protein</fullName>
    </submittedName>
</protein>